<comment type="function">
    <text evidence="8">One of the primary rRNA binding proteins, it binds directly to 16S rRNA central domain where it helps coordinate assembly of the platform of the 30S subunit.</text>
</comment>
<dbReference type="SUPFAM" id="SSF56047">
    <property type="entry name" value="Ribosomal protein S8"/>
    <property type="match status" value="1"/>
</dbReference>
<comment type="subunit">
    <text evidence="7 8">Part of the 30S ribosomal subunit. Contacts proteins S5 and S12.</text>
</comment>
<keyword evidence="3 8" id="KW-0694">RNA-binding</keyword>
<evidence type="ECO:0000313" key="10">
    <source>
        <dbReference type="EMBL" id="EHN09932.1"/>
    </source>
</evidence>
<evidence type="ECO:0000256" key="4">
    <source>
        <dbReference type="ARBA" id="ARBA00022980"/>
    </source>
</evidence>
<dbReference type="InterPro" id="IPR000630">
    <property type="entry name" value="Ribosomal_uS8"/>
</dbReference>
<evidence type="ECO:0000256" key="1">
    <source>
        <dbReference type="ARBA" id="ARBA00006471"/>
    </source>
</evidence>
<name>H0E8Q4_9ACTN</name>
<keyword evidence="2 8" id="KW-0699">rRNA-binding</keyword>
<gene>
    <name evidence="8" type="primary">rpsH</name>
    <name evidence="10" type="ORF">PAI11_32180</name>
</gene>
<evidence type="ECO:0000313" key="11">
    <source>
        <dbReference type="Proteomes" id="UP000005143"/>
    </source>
</evidence>
<dbReference type="EMBL" id="AGUD01000246">
    <property type="protein sequence ID" value="EHN09932.1"/>
    <property type="molecule type" value="Genomic_DNA"/>
</dbReference>
<organism evidence="10 11">
    <name type="scientific">Patulibacter medicamentivorans</name>
    <dbReference type="NCBI Taxonomy" id="1097667"/>
    <lineage>
        <taxon>Bacteria</taxon>
        <taxon>Bacillati</taxon>
        <taxon>Actinomycetota</taxon>
        <taxon>Thermoleophilia</taxon>
        <taxon>Solirubrobacterales</taxon>
        <taxon>Patulibacteraceae</taxon>
        <taxon>Patulibacter</taxon>
    </lineage>
</organism>
<dbReference type="InterPro" id="IPR035987">
    <property type="entry name" value="Ribosomal_uS8_sf"/>
</dbReference>
<dbReference type="OrthoDB" id="9802617at2"/>
<keyword evidence="4 8" id="KW-0689">Ribosomal protein</keyword>
<evidence type="ECO:0000256" key="5">
    <source>
        <dbReference type="ARBA" id="ARBA00023274"/>
    </source>
</evidence>
<dbReference type="GO" id="GO:0005737">
    <property type="term" value="C:cytoplasm"/>
    <property type="evidence" value="ECO:0007669"/>
    <property type="project" value="UniProtKB-ARBA"/>
</dbReference>
<evidence type="ECO:0000256" key="6">
    <source>
        <dbReference type="ARBA" id="ARBA00035258"/>
    </source>
</evidence>
<comment type="caution">
    <text evidence="10">The sequence shown here is derived from an EMBL/GenBank/DDBJ whole genome shotgun (WGS) entry which is preliminary data.</text>
</comment>
<reference evidence="10 11" key="1">
    <citation type="journal article" date="2013" name="Biodegradation">
        <title>Quantitative proteomic analysis of ibuprofen-degrading Patulibacter sp. strain I11.</title>
        <authorList>
            <person name="Almeida B."/>
            <person name="Kjeldal H."/>
            <person name="Lolas I."/>
            <person name="Knudsen A.D."/>
            <person name="Carvalho G."/>
            <person name="Nielsen K.L."/>
            <person name="Barreto Crespo M.T."/>
            <person name="Stensballe A."/>
            <person name="Nielsen J.L."/>
        </authorList>
    </citation>
    <scope>NUCLEOTIDE SEQUENCE [LARGE SCALE GENOMIC DNA]</scope>
    <source>
        <strain evidence="10 11">I11</strain>
    </source>
</reference>
<dbReference type="NCBIfam" id="NF001109">
    <property type="entry name" value="PRK00136.1"/>
    <property type="match status" value="1"/>
</dbReference>
<dbReference type="GO" id="GO:1990904">
    <property type="term" value="C:ribonucleoprotein complex"/>
    <property type="evidence" value="ECO:0007669"/>
    <property type="project" value="UniProtKB-KW"/>
</dbReference>
<dbReference type="InterPro" id="IPR047863">
    <property type="entry name" value="Ribosomal_uS8_CS"/>
</dbReference>
<dbReference type="HAMAP" id="MF_01302_B">
    <property type="entry name" value="Ribosomal_uS8_B"/>
    <property type="match status" value="1"/>
</dbReference>
<evidence type="ECO:0000256" key="7">
    <source>
        <dbReference type="ARBA" id="ARBA00046740"/>
    </source>
</evidence>
<sequence length="134" mass="14320">MSTTDPIADLLTRIRNAITAAHRTVDVPASNSKREIARILKEQGYIADVTTEPSKDTPGDVLHITLKYTKDRSSAITGLRRVSRPGQRYYVGAGQVPKSLGGLGTMIVSTSSGIMTGHDARAAGVGGEVWAEVW</sequence>
<dbReference type="FunFam" id="3.30.1370.30:FF:000002">
    <property type="entry name" value="30S ribosomal protein S8"/>
    <property type="match status" value="1"/>
</dbReference>
<keyword evidence="5 8" id="KW-0687">Ribonucleoprotein</keyword>
<dbReference type="FunFam" id="3.30.1490.10:FF:000001">
    <property type="entry name" value="30S ribosomal protein S8"/>
    <property type="match status" value="1"/>
</dbReference>
<evidence type="ECO:0000256" key="9">
    <source>
        <dbReference type="RuleBase" id="RU003660"/>
    </source>
</evidence>
<dbReference type="GO" id="GO:0006412">
    <property type="term" value="P:translation"/>
    <property type="evidence" value="ECO:0007669"/>
    <property type="project" value="UniProtKB-UniRule"/>
</dbReference>
<accession>H0E8Q4</accession>
<dbReference type="GO" id="GO:0019843">
    <property type="term" value="F:rRNA binding"/>
    <property type="evidence" value="ECO:0007669"/>
    <property type="project" value="UniProtKB-UniRule"/>
</dbReference>
<proteinExistence type="inferred from homology"/>
<evidence type="ECO:0000256" key="3">
    <source>
        <dbReference type="ARBA" id="ARBA00022884"/>
    </source>
</evidence>
<dbReference type="PATRIC" id="fig|1097667.3.peg.3189"/>
<dbReference type="GO" id="GO:0005840">
    <property type="term" value="C:ribosome"/>
    <property type="evidence" value="ECO:0007669"/>
    <property type="project" value="UniProtKB-KW"/>
</dbReference>
<dbReference type="RefSeq" id="WP_007577071.1">
    <property type="nucleotide sequence ID" value="NZ_AGUD01000246.1"/>
</dbReference>
<dbReference type="Gene3D" id="3.30.1490.10">
    <property type="match status" value="1"/>
</dbReference>
<dbReference type="AlphaFoldDB" id="H0E8Q4"/>
<evidence type="ECO:0000256" key="2">
    <source>
        <dbReference type="ARBA" id="ARBA00022730"/>
    </source>
</evidence>
<dbReference type="GO" id="GO:0003735">
    <property type="term" value="F:structural constituent of ribosome"/>
    <property type="evidence" value="ECO:0007669"/>
    <property type="project" value="InterPro"/>
</dbReference>
<dbReference type="Pfam" id="PF00410">
    <property type="entry name" value="Ribosomal_S8"/>
    <property type="match status" value="1"/>
</dbReference>
<dbReference type="Gene3D" id="3.30.1370.30">
    <property type="match status" value="1"/>
</dbReference>
<dbReference type="Proteomes" id="UP000005143">
    <property type="component" value="Unassembled WGS sequence"/>
</dbReference>
<keyword evidence="11" id="KW-1185">Reference proteome</keyword>
<protein>
    <recommendedName>
        <fullName evidence="6 8">Small ribosomal subunit protein uS8</fullName>
    </recommendedName>
</protein>
<dbReference type="PANTHER" id="PTHR11758">
    <property type="entry name" value="40S RIBOSOMAL PROTEIN S15A"/>
    <property type="match status" value="1"/>
</dbReference>
<evidence type="ECO:0000256" key="8">
    <source>
        <dbReference type="HAMAP-Rule" id="MF_01302"/>
    </source>
</evidence>
<dbReference type="PROSITE" id="PS00053">
    <property type="entry name" value="RIBOSOMAL_S8"/>
    <property type="match status" value="1"/>
</dbReference>
<comment type="similarity">
    <text evidence="1 8 9">Belongs to the universal ribosomal protein uS8 family.</text>
</comment>